<gene>
    <name evidence="1" type="ORF">RFULGI_LOCUS2208</name>
</gene>
<dbReference type="EMBL" id="CAJVPZ010001606">
    <property type="protein sequence ID" value="CAG8495994.1"/>
    <property type="molecule type" value="Genomic_DNA"/>
</dbReference>
<evidence type="ECO:0000313" key="2">
    <source>
        <dbReference type="Proteomes" id="UP000789396"/>
    </source>
</evidence>
<proteinExistence type="predicted"/>
<dbReference type="OrthoDB" id="10581390at2759"/>
<accession>A0A9N8ZHK8</accession>
<dbReference type="Proteomes" id="UP000789396">
    <property type="component" value="Unassembled WGS sequence"/>
</dbReference>
<sequence>MSFRLATLIGSNIHDYIFHHSDMYSSHNKTQRDTHSVLSAPQVQRRSETIHGSAYLHPEGIIENSHS</sequence>
<reference evidence="1" key="1">
    <citation type="submission" date="2021-06" db="EMBL/GenBank/DDBJ databases">
        <authorList>
            <person name="Kallberg Y."/>
            <person name="Tangrot J."/>
            <person name="Rosling A."/>
        </authorList>
    </citation>
    <scope>NUCLEOTIDE SEQUENCE</scope>
    <source>
        <strain evidence="1">IN212</strain>
    </source>
</reference>
<organism evidence="1 2">
    <name type="scientific">Racocetra fulgida</name>
    <dbReference type="NCBI Taxonomy" id="60492"/>
    <lineage>
        <taxon>Eukaryota</taxon>
        <taxon>Fungi</taxon>
        <taxon>Fungi incertae sedis</taxon>
        <taxon>Mucoromycota</taxon>
        <taxon>Glomeromycotina</taxon>
        <taxon>Glomeromycetes</taxon>
        <taxon>Diversisporales</taxon>
        <taxon>Gigasporaceae</taxon>
        <taxon>Racocetra</taxon>
    </lineage>
</organism>
<dbReference type="AlphaFoldDB" id="A0A9N8ZHK8"/>
<protein>
    <submittedName>
        <fullName evidence="1">19267_t:CDS:1</fullName>
    </submittedName>
</protein>
<keyword evidence="2" id="KW-1185">Reference proteome</keyword>
<comment type="caution">
    <text evidence="1">The sequence shown here is derived from an EMBL/GenBank/DDBJ whole genome shotgun (WGS) entry which is preliminary data.</text>
</comment>
<evidence type="ECO:0000313" key="1">
    <source>
        <dbReference type="EMBL" id="CAG8495994.1"/>
    </source>
</evidence>
<name>A0A9N8ZHK8_9GLOM</name>